<evidence type="ECO:0000313" key="6">
    <source>
        <dbReference type="Proteomes" id="UP000193487"/>
    </source>
</evidence>
<keyword evidence="2" id="KW-0677">Repeat</keyword>
<gene>
    <name evidence="5" type="ORF">AWC14_22170</name>
</gene>
<dbReference type="Pfam" id="PF00581">
    <property type="entry name" value="Rhodanese"/>
    <property type="match status" value="2"/>
</dbReference>
<dbReference type="EMBL" id="LQPE01000027">
    <property type="protein sequence ID" value="ORW09021.1"/>
    <property type="molecule type" value="Genomic_DNA"/>
</dbReference>
<evidence type="ECO:0000259" key="4">
    <source>
        <dbReference type="PROSITE" id="PS50206"/>
    </source>
</evidence>
<dbReference type="InterPro" id="IPR001307">
    <property type="entry name" value="Thiosulphate_STrfase_CS"/>
</dbReference>
<keyword evidence="6" id="KW-1185">Reference proteome</keyword>
<dbReference type="PANTHER" id="PTHR11364">
    <property type="entry name" value="THIOSULFATE SULFERTANSFERASE"/>
    <property type="match status" value="1"/>
</dbReference>
<protein>
    <recommendedName>
        <fullName evidence="3">Sulfurtransferase</fullName>
    </recommendedName>
</protein>
<feature type="domain" description="Rhodanese" evidence="4">
    <location>
        <begin position="21"/>
        <end position="139"/>
    </location>
</feature>
<dbReference type="CDD" id="cd01448">
    <property type="entry name" value="TST_Repeat_1"/>
    <property type="match status" value="1"/>
</dbReference>
<dbReference type="PROSITE" id="PS50206">
    <property type="entry name" value="RHODANESE_3"/>
    <property type="match status" value="2"/>
</dbReference>
<evidence type="ECO:0000256" key="3">
    <source>
        <dbReference type="RuleBase" id="RU000507"/>
    </source>
</evidence>
<evidence type="ECO:0000256" key="2">
    <source>
        <dbReference type="ARBA" id="ARBA00022737"/>
    </source>
</evidence>
<reference evidence="5 6" key="1">
    <citation type="submission" date="2016-01" db="EMBL/GenBank/DDBJ databases">
        <title>The new phylogeny of the genus Mycobacterium.</title>
        <authorList>
            <person name="Tarcisio F."/>
            <person name="Conor M."/>
            <person name="Antonella G."/>
            <person name="Elisabetta G."/>
            <person name="Giulia F.S."/>
            <person name="Sara T."/>
            <person name="Anna F."/>
            <person name="Clotilde B."/>
            <person name="Roberto B."/>
            <person name="Veronica D.S."/>
            <person name="Fabio R."/>
            <person name="Monica P."/>
            <person name="Olivier J."/>
            <person name="Enrico T."/>
            <person name="Nicola S."/>
        </authorList>
    </citation>
    <scope>NUCLEOTIDE SEQUENCE [LARGE SCALE GENOMIC DNA]</scope>
    <source>
        <strain evidence="5 6">DSM 45166</strain>
    </source>
</reference>
<evidence type="ECO:0000256" key="1">
    <source>
        <dbReference type="ARBA" id="ARBA00022679"/>
    </source>
</evidence>
<dbReference type="Proteomes" id="UP000193487">
    <property type="component" value="Unassembled WGS sequence"/>
</dbReference>
<comment type="caution">
    <text evidence="5">The sequence shown here is derived from an EMBL/GenBank/DDBJ whole genome shotgun (WGS) entry which is preliminary data.</text>
</comment>
<accession>A0A1X1YDB0</accession>
<dbReference type="InterPro" id="IPR036873">
    <property type="entry name" value="Rhodanese-like_dom_sf"/>
</dbReference>
<dbReference type="PROSITE" id="PS00683">
    <property type="entry name" value="RHODANESE_2"/>
    <property type="match status" value="1"/>
</dbReference>
<sequence>MESTRAEVLISATELAERIEKGQPVTILDVRWQLSQPDGRAAYRQGHIPGAVYVSLEEELTDHTVSGRGRHPLPSGRSVEAAARRWGVRRGVPVVAYDDWNRAGSARAWWVLTAAGLDDVRILDGGLGAWIAAGGALEAGMVTPEPGDATVPHGDLYAGARRTLTAQQVAVADVLLDARAPERFRGDVEPVDPVAGHIPGARNVPSTSLLGTDGTFLPYEELRELVGKHGADTGVYCGSGITASVVVAALAAAGVDAALFPGSWSEWISDPARPVARGGRG</sequence>
<dbReference type="GO" id="GO:0004792">
    <property type="term" value="F:thiosulfate-cyanide sulfurtransferase activity"/>
    <property type="evidence" value="ECO:0007669"/>
    <property type="project" value="InterPro"/>
</dbReference>
<dbReference type="InterPro" id="IPR001763">
    <property type="entry name" value="Rhodanese-like_dom"/>
</dbReference>
<dbReference type="InterPro" id="IPR045078">
    <property type="entry name" value="TST/MPST-like"/>
</dbReference>
<dbReference type="AlphaFoldDB" id="A0A1X1YDB0"/>
<keyword evidence="1 3" id="KW-0808">Transferase</keyword>
<feature type="domain" description="Rhodanese" evidence="4">
    <location>
        <begin position="174"/>
        <end position="276"/>
    </location>
</feature>
<dbReference type="SUPFAM" id="SSF52821">
    <property type="entry name" value="Rhodanese/Cell cycle control phosphatase"/>
    <property type="match status" value="2"/>
</dbReference>
<name>A0A1X1YDB0_9MYCO</name>
<dbReference type="RefSeq" id="WP_057003372.1">
    <property type="nucleotide sequence ID" value="NZ_LLXQ01000030.1"/>
</dbReference>
<dbReference type="PANTHER" id="PTHR11364:SF27">
    <property type="entry name" value="SULFURTRANSFERASE"/>
    <property type="match status" value="1"/>
</dbReference>
<proteinExistence type="predicted"/>
<organism evidence="5 6">
    <name type="scientific">Mycobacterium kyorinense</name>
    <dbReference type="NCBI Taxonomy" id="487514"/>
    <lineage>
        <taxon>Bacteria</taxon>
        <taxon>Bacillati</taxon>
        <taxon>Actinomycetota</taxon>
        <taxon>Actinomycetes</taxon>
        <taxon>Mycobacteriales</taxon>
        <taxon>Mycobacteriaceae</taxon>
        <taxon>Mycobacterium</taxon>
    </lineage>
</organism>
<dbReference type="OrthoDB" id="9770030at2"/>
<dbReference type="PROSITE" id="PS00380">
    <property type="entry name" value="RHODANESE_1"/>
    <property type="match status" value="1"/>
</dbReference>
<evidence type="ECO:0000313" key="5">
    <source>
        <dbReference type="EMBL" id="ORW09021.1"/>
    </source>
</evidence>
<dbReference type="SMART" id="SM00450">
    <property type="entry name" value="RHOD"/>
    <property type="match status" value="2"/>
</dbReference>
<dbReference type="Gene3D" id="3.40.250.10">
    <property type="entry name" value="Rhodanese-like domain"/>
    <property type="match status" value="2"/>
</dbReference>